<dbReference type="GO" id="GO:0003677">
    <property type="term" value="F:DNA binding"/>
    <property type="evidence" value="ECO:0007669"/>
    <property type="project" value="UniProtKB-KW"/>
</dbReference>
<dbReference type="Proteomes" id="UP000095256">
    <property type="component" value="Unassembled WGS sequence"/>
</dbReference>
<dbReference type="InterPro" id="IPR001387">
    <property type="entry name" value="Cro/C1-type_HTH"/>
</dbReference>
<name>A0A1E5KV23_9ENTE</name>
<reference evidence="3 4" key="1">
    <citation type="submission" date="2016-09" db="EMBL/GenBank/DDBJ databases">
        <authorList>
            <person name="Capua I."/>
            <person name="De Benedictis P."/>
            <person name="Joannis T."/>
            <person name="Lombin L.H."/>
            <person name="Cattoli G."/>
        </authorList>
    </citation>
    <scope>NUCLEOTIDE SEQUENCE [LARGE SCALE GENOMIC DNA]</scope>
    <source>
        <strain evidence="3 4">LMG 25899</strain>
    </source>
</reference>
<gene>
    <name evidence="3" type="ORF">BCR26_15645</name>
</gene>
<dbReference type="PANTHER" id="PTHR46558">
    <property type="entry name" value="TRACRIPTIONAL REGULATORY PROTEIN-RELATED-RELATED"/>
    <property type="match status" value="1"/>
</dbReference>
<dbReference type="Gene3D" id="1.10.260.40">
    <property type="entry name" value="lambda repressor-like DNA-binding domains"/>
    <property type="match status" value="1"/>
</dbReference>
<evidence type="ECO:0000313" key="4">
    <source>
        <dbReference type="Proteomes" id="UP000095256"/>
    </source>
</evidence>
<keyword evidence="1" id="KW-0238">DNA-binding</keyword>
<dbReference type="RefSeq" id="WP_069699306.1">
    <property type="nucleotide sequence ID" value="NZ_JAGGMA010000041.1"/>
</dbReference>
<dbReference type="PROSITE" id="PS50943">
    <property type="entry name" value="HTH_CROC1"/>
    <property type="match status" value="1"/>
</dbReference>
<dbReference type="STRING" id="762845.BCR26_15645"/>
<dbReference type="CDD" id="cd00093">
    <property type="entry name" value="HTH_XRE"/>
    <property type="match status" value="1"/>
</dbReference>
<dbReference type="AlphaFoldDB" id="A0A1E5KV23"/>
<organism evidence="3 4">
    <name type="scientific">Enterococcus rivorum</name>
    <dbReference type="NCBI Taxonomy" id="762845"/>
    <lineage>
        <taxon>Bacteria</taxon>
        <taxon>Bacillati</taxon>
        <taxon>Bacillota</taxon>
        <taxon>Bacilli</taxon>
        <taxon>Lactobacillales</taxon>
        <taxon>Enterococcaceae</taxon>
        <taxon>Enterococcus</taxon>
    </lineage>
</organism>
<accession>A0A1E5KV23</accession>
<evidence type="ECO:0000259" key="2">
    <source>
        <dbReference type="PROSITE" id="PS50943"/>
    </source>
</evidence>
<dbReference type="OrthoDB" id="6386941at2"/>
<dbReference type="SUPFAM" id="SSF47413">
    <property type="entry name" value="lambda repressor-like DNA-binding domains"/>
    <property type="match status" value="1"/>
</dbReference>
<proteinExistence type="predicted"/>
<feature type="domain" description="HTH cro/C1-type" evidence="2">
    <location>
        <begin position="7"/>
        <end position="61"/>
    </location>
</feature>
<evidence type="ECO:0000256" key="1">
    <source>
        <dbReference type="ARBA" id="ARBA00023125"/>
    </source>
</evidence>
<dbReference type="InterPro" id="IPR010982">
    <property type="entry name" value="Lambda_DNA-bd_dom_sf"/>
</dbReference>
<protein>
    <submittedName>
        <fullName evidence="3">Transcriptional regulator</fullName>
    </submittedName>
</protein>
<sequence length="69" mass="8226">MNVWNQIKVIRESRKIAQIQMAQDLGVSRQTMNAIEKMKYNPSLELTLKIARYFQMSVEEIFKLEEESF</sequence>
<comment type="caution">
    <text evidence="3">The sequence shown here is derived from an EMBL/GenBank/DDBJ whole genome shotgun (WGS) entry which is preliminary data.</text>
</comment>
<dbReference type="PANTHER" id="PTHR46558:SF9">
    <property type="entry name" value="TRANSCRIPTIONAL REGULATOR, PBSX FAMILY"/>
    <property type="match status" value="1"/>
</dbReference>
<dbReference type="EMBL" id="MIEK01000036">
    <property type="protein sequence ID" value="OEH81746.1"/>
    <property type="molecule type" value="Genomic_DNA"/>
</dbReference>
<dbReference type="Pfam" id="PF01381">
    <property type="entry name" value="HTH_3"/>
    <property type="match status" value="1"/>
</dbReference>
<evidence type="ECO:0000313" key="3">
    <source>
        <dbReference type="EMBL" id="OEH81746.1"/>
    </source>
</evidence>
<keyword evidence="4" id="KW-1185">Reference proteome</keyword>
<dbReference type="SMART" id="SM00530">
    <property type="entry name" value="HTH_XRE"/>
    <property type="match status" value="1"/>
</dbReference>